<evidence type="ECO:0000256" key="6">
    <source>
        <dbReference type="ARBA" id="ARBA00023033"/>
    </source>
</evidence>
<keyword evidence="3 7" id="KW-0479">Metal-binding</keyword>
<organism evidence="10 11">
    <name type="scientific">Aerophototrophica crusticola</name>
    <dbReference type="NCBI Taxonomy" id="1709002"/>
    <lineage>
        <taxon>Bacteria</taxon>
        <taxon>Pseudomonadati</taxon>
        <taxon>Pseudomonadota</taxon>
        <taxon>Alphaproteobacteria</taxon>
        <taxon>Rhodospirillales</taxon>
        <taxon>Rhodospirillaceae</taxon>
        <taxon>Aerophototrophica</taxon>
    </lineage>
</organism>
<dbReference type="PROSITE" id="PS00086">
    <property type="entry name" value="CYTOCHROME_P450"/>
    <property type="match status" value="1"/>
</dbReference>
<evidence type="ECO:0000256" key="5">
    <source>
        <dbReference type="ARBA" id="ARBA00023004"/>
    </source>
</evidence>
<dbReference type="InterPro" id="IPR002401">
    <property type="entry name" value="Cyt_P450_E_grp-I"/>
</dbReference>
<dbReference type="InterPro" id="IPR050196">
    <property type="entry name" value="Cytochrome_P450_Monoox"/>
</dbReference>
<dbReference type="EMBL" id="CP051775">
    <property type="protein sequence ID" value="QJE72599.1"/>
    <property type="molecule type" value="Genomic_DNA"/>
</dbReference>
<evidence type="ECO:0000256" key="9">
    <source>
        <dbReference type="SAM" id="MobiDB-lite"/>
    </source>
</evidence>
<comment type="cofactor">
    <cofactor evidence="7">
        <name>heme</name>
        <dbReference type="ChEBI" id="CHEBI:30413"/>
    </cofactor>
</comment>
<dbReference type="GO" id="GO:0020037">
    <property type="term" value="F:heme binding"/>
    <property type="evidence" value="ECO:0007669"/>
    <property type="project" value="InterPro"/>
</dbReference>
<dbReference type="InterPro" id="IPR017972">
    <property type="entry name" value="Cyt_P450_CS"/>
</dbReference>
<reference evidence="10" key="1">
    <citation type="submission" date="2020-04" db="EMBL/GenBank/DDBJ databases">
        <title>A desert anoxygenic phototrophic bacterium fixes CO2 using RubisCO under aerobic conditions.</title>
        <authorList>
            <person name="Tang K."/>
        </authorList>
    </citation>
    <scope>NUCLEOTIDE SEQUENCE [LARGE SCALE GENOMIC DNA]</scope>
    <source>
        <strain evidence="10">MIMtkB3</strain>
    </source>
</reference>
<evidence type="ECO:0000256" key="7">
    <source>
        <dbReference type="PIRSR" id="PIRSR602401-1"/>
    </source>
</evidence>
<keyword evidence="2 7" id="KW-0349">Heme</keyword>
<dbReference type="Proteomes" id="UP000501891">
    <property type="component" value="Chromosome"/>
</dbReference>
<evidence type="ECO:0000313" key="10">
    <source>
        <dbReference type="EMBL" id="QJE72599.1"/>
    </source>
</evidence>
<gene>
    <name evidence="10" type="ORF">HHL28_05345</name>
</gene>
<evidence type="ECO:0000256" key="4">
    <source>
        <dbReference type="ARBA" id="ARBA00023002"/>
    </source>
</evidence>
<dbReference type="AlphaFoldDB" id="A0A858R543"/>
<keyword evidence="4 8" id="KW-0560">Oxidoreductase</keyword>
<evidence type="ECO:0000256" key="8">
    <source>
        <dbReference type="RuleBase" id="RU000461"/>
    </source>
</evidence>
<feature type="region of interest" description="Disordered" evidence="9">
    <location>
        <begin position="1"/>
        <end position="25"/>
    </location>
</feature>
<dbReference type="PRINTS" id="PR00385">
    <property type="entry name" value="P450"/>
</dbReference>
<keyword evidence="11" id="KW-1185">Reference proteome</keyword>
<evidence type="ECO:0000256" key="2">
    <source>
        <dbReference type="ARBA" id="ARBA00022617"/>
    </source>
</evidence>
<protein>
    <submittedName>
        <fullName evidence="10">Cytochrome P450</fullName>
    </submittedName>
</protein>
<feature type="binding site" description="axial binding residue" evidence="7">
    <location>
        <position position="409"/>
    </location>
    <ligand>
        <name>heme</name>
        <dbReference type="ChEBI" id="CHEBI:30413"/>
    </ligand>
    <ligandPart>
        <name>Fe</name>
        <dbReference type="ChEBI" id="CHEBI:18248"/>
    </ligandPart>
</feature>
<evidence type="ECO:0000256" key="1">
    <source>
        <dbReference type="ARBA" id="ARBA00010617"/>
    </source>
</evidence>
<dbReference type="GO" id="GO:0016705">
    <property type="term" value="F:oxidoreductase activity, acting on paired donors, with incorporation or reduction of molecular oxygen"/>
    <property type="evidence" value="ECO:0007669"/>
    <property type="project" value="InterPro"/>
</dbReference>
<accession>A0A858R543</accession>
<dbReference type="GO" id="GO:0005506">
    <property type="term" value="F:iron ion binding"/>
    <property type="evidence" value="ECO:0007669"/>
    <property type="project" value="InterPro"/>
</dbReference>
<dbReference type="Gene3D" id="1.10.630.10">
    <property type="entry name" value="Cytochrome P450"/>
    <property type="match status" value="1"/>
</dbReference>
<name>A0A858R543_9PROT</name>
<keyword evidence="5 7" id="KW-0408">Iron</keyword>
<evidence type="ECO:0000313" key="11">
    <source>
        <dbReference type="Proteomes" id="UP000501891"/>
    </source>
</evidence>
<dbReference type="KEGG" id="acru:HHL28_05345"/>
<dbReference type="PANTHER" id="PTHR24291">
    <property type="entry name" value="CYTOCHROME P450 FAMILY 4"/>
    <property type="match status" value="1"/>
</dbReference>
<proteinExistence type="inferred from homology"/>
<evidence type="ECO:0000256" key="3">
    <source>
        <dbReference type="ARBA" id="ARBA00022723"/>
    </source>
</evidence>
<dbReference type="InterPro" id="IPR036396">
    <property type="entry name" value="Cyt_P450_sf"/>
</dbReference>
<sequence length="464" mass="50957">MTAIDTSPTDAAAQPWVPPAPTPVQRGGSWWKTIRAVGQDMLGAWSAESYSQPIRQWRMLGGTNILVSDPALIRHVLVENEANYRKSIILRRLLGPGLGEGLLLSEGATWQRQRRTLAPAFTPRAVSGFLPAFAAGVEDMLAGWEGKREVDGLAAFQHLALDLAARTMFSARLGPGLEEFARLVMEYQHSVGRPGLLDLLAAAGMPWLPDPSRAGFKRRWRVMVDGFIAERRNRPDDPTRPRDVLDLLLAARDPDTGKGLDAAEVRDQVSTMIAAGFETTAMALYWTFYLLGCVPEAQDRVRAEAAGLPHMPDASALERLPYTRAVLQESMRLYPPAHTFSRMAAGPDRLGGVPVAPGQIVFVSPWVLHRHRSLWDQPDQFRPERFLPGSPEAGRPFTWLPFGGGPRICIGMAFAMSEMLLAVSCILRRYRVTVPNPAGVRPVGKVTTIPVGDTRLTLEPVGRG</sequence>
<dbReference type="Pfam" id="PF00067">
    <property type="entry name" value="p450"/>
    <property type="match status" value="1"/>
</dbReference>
<dbReference type="PRINTS" id="PR00463">
    <property type="entry name" value="EP450I"/>
</dbReference>
<comment type="similarity">
    <text evidence="1 8">Belongs to the cytochrome P450 family.</text>
</comment>
<dbReference type="SUPFAM" id="SSF48264">
    <property type="entry name" value="Cytochrome P450"/>
    <property type="match status" value="1"/>
</dbReference>
<dbReference type="GO" id="GO:0004497">
    <property type="term" value="F:monooxygenase activity"/>
    <property type="evidence" value="ECO:0007669"/>
    <property type="project" value="UniProtKB-KW"/>
</dbReference>
<dbReference type="InterPro" id="IPR001128">
    <property type="entry name" value="Cyt_P450"/>
</dbReference>
<dbReference type="PANTHER" id="PTHR24291:SF50">
    <property type="entry name" value="BIFUNCTIONAL ALBAFLAVENONE MONOOXYGENASE_TERPENE SYNTHASE"/>
    <property type="match status" value="1"/>
</dbReference>
<keyword evidence="6 8" id="KW-0503">Monooxygenase</keyword>